<gene>
    <name evidence="2" type="ORF">HX827_03320</name>
</gene>
<dbReference type="AlphaFoldDB" id="A0A7K4NTN2"/>
<reference evidence="2 3" key="1">
    <citation type="journal article" date="2019" name="Environ. Microbiol.">
        <title>Genomics insights into ecotype formation of ammonia-oxidizing archaea in the deep ocean.</title>
        <authorList>
            <person name="Wang Y."/>
            <person name="Huang J.M."/>
            <person name="Cui G.J."/>
            <person name="Nunoura T."/>
            <person name="Takaki Y."/>
            <person name="Li W.L."/>
            <person name="Li J."/>
            <person name="Gao Z.M."/>
            <person name="Takai K."/>
            <person name="Zhang A.Q."/>
            <person name="Stepanauskas R."/>
        </authorList>
    </citation>
    <scope>NUCLEOTIDE SEQUENCE [LARGE SCALE GENOMIC DNA]</scope>
    <source>
        <strain evidence="2 3">G13</strain>
    </source>
</reference>
<keyword evidence="2" id="KW-0489">Methyltransferase</keyword>
<sequence length="279" mass="31943">MSSFKNIRNKNNPLKFLIAKILIRTKLCTLFTITQDHYVLKFHPTSLARDKWVDADYRHAAEDNFFLDYVKKNNTVIDVGANIGTVTLLLANIVGKNGNVYSIEPHPTTYKYLFENIKLNNFENITTFNIALGEKSTQVSFSNFKSDDQNKILNLESKLSIKMSKLDDLPIKENTIDLLKIDTIGYEKFVLLGANSLLKKCKVVQFPIGGAYHKFSDYYGYDFKEVLDLLRKNNFGLYSYDQKKTLSEILDYTIPPEGDLLAIADINDFLIRTGYSQKA</sequence>
<comment type="caution">
    <text evidence="2">The sequence shown here is derived from an EMBL/GenBank/DDBJ whole genome shotgun (WGS) entry which is preliminary data.</text>
</comment>
<protein>
    <submittedName>
        <fullName evidence="2">FkbM family methyltransferase</fullName>
    </submittedName>
</protein>
<accession>A0A7K4NTN2</accession>
<feature type="domain" description="Methyltransferase FkbM" evidence="1">
    <location>
        <begin position="78"/>
        <end position="235"/>
    </location>
</feature>
<dbReference type="Gene3D" id="3.40.50.150">
    <property type="entry name" value="Vaccinia Virus protein VP39"/>
    <property type="match status" value="1"/>
</dbReference>
<dbReference type="Pfam" id="PF05050">
    <property type="entry name" value="Methyltransf_21"/>
    <property type="match status" value="1"/>
</dbReference>
<dbReference type="Proteomes" id="UP000534207">
    <property type="component" value="Unassembled WGS sequence"/>
</dbReference>
<dbReference type="NCBIfam" id="TIGR01444">
    <property type="entry name" value="fkbM_fam"/>
    <property type="match status" value="1"/>
</dbReference>
<evidence type="ECO:0000313" key="2">
    <source>
        <dbReference type="EMBL" id="NWK06355.1"/>
    </source>
</evidence>
<dbReference type="InterPro" id="IPR029063">
    <property type="entry name" value="SAM-dependent_MTases_sf"/>
</dbReference>
<dbReference type="GO" id="GO:0008168">
    <property type="term" value="F:methyltransferase activity"/>
    <property type="evidence" value="ECO:0007669"/>
    <property type="project" value="UniProtKB-KW"/>
</dbReference>
<dbReference type="InterPro" id="IPR006342">
    <property type="entry name" value="FkbM_mtfrase"/>
</dbReference>
<dbReference type="PANTHER" id="PTHR34203:SF15">
    <property type="entry name" value="SLL1173 PROTEIN"/>
    <property type="match status" value="1"/>
</dbReference>
<organism evidence="2 3">
    <name type="scientific">Marine Group I thaumarchaeote</name>
    <dbReference type="NCBI Taxonomy" id="2511932"/>
    <lineage>
        <taxon>Archaea</taxon>
        <taxon>Nitrososphaerota</taxon>
        <taxon>Marine Group I</taxon>
    </lineage>
</organism>
<name>A0A7K4NTN2_9ARCH</name>
<evidence type="ECO:0000259" key="1">
    <source>
        <dbReference type="Pfam" id="PF05050"/>
    </source>
</evidence>
<proteinExistence type="predicted"/>
<dbReference type="GO" id="GO:0032259">
    <property type="term" value="P:methylation"/>
    <property type="evidence" value="ECO:0007669"/>
    <property type="project" value="UniProtKB-KW"/>
</dbReference>
<dbReference type="PANTHER" id="PTHR34203">
    <property type="entry name" value="METHYLTRANSFERASE, FKBM FAMILY PROTEIN"/>
    <property type="match status" value="1"/>
</dbReference>
<keyword evidence="2" id="KW-0808">Transferase</keyword>
<dbReference type="EMBL" id="JACASW010000005">
    <property type="protein sequence ID" value="NWK06355.1"/>
    <property type="molecule type" value="Genomic_DNA"/>
</dbReference>
<dbReference type="InterPro" id="IPR052514">
    <property type="entry name" value="SAM-dependent_MTase"/>
</dbReference>
<evidence type="ECO:0000313" key="3">
    <source>
        <dbReference type="Proteomes" id="UP000534207"/>
    </source>
</evidence>
<dbReference type="SUPFAM" id="SSF53335">
    <property type="entry name" value="S-adenosyl-L-methionine-dependent methyltransferases"/>
    <property type="match status" value="1"/>
</dbReference>